<sequence>MSCLMGSQGVVLATAVVVSAGTIVVFDLLRQKYLSIAELELTNNNQKSPHQNPLLKSCLSSGDSFHVVGEKNMNSRRKKKRVHFAADVKDSNNNGEEYRRGGRNTRNFRTLPIWL</sequence>
<organism evidence="2 3">
    <name type="scientific">Solanum verrucosum</name>
    <dbReference type="NCBI Taxonomy" id="315347"/>
    <lineage>
        <taxon>Eukaryota</taxon>
        <taxon>Viridiplantae</taxon>
        <taxon>Streptophyta</taxon>
        <taxon>Embryophyta</taxon>
        <taxon>Tracheophyta</taxon>
        <taxon>Spermatophyta</taxon>
        <taxon>Magnoliopsida</taxon>
        <taxon>eudicotyledons</taxon>
        <taxon>Gunneridae</taxon>
        <taxon>Pentapetalae</taxon>
        <taxon>asterids</taxon>
        <taxon>lamiids</taxon>
        <taxon>Solanales</taxon>
        <taxon>Solanaceae</taxon>
        <taxon>Solanoideae</taxon>
        <taxon>Solaneae</taxon>
        <taxon>Solanum</taxon>
    </lineage>
</organism>
<reference evidence="2" key="1">
    <citation type="submission" date="2023-08" db="EMBL/GenBank/DDBJ databases">
        <title>A de novo genome assembly of Solanum verrucosum Schlechtendal, a Mexican diploid species geographically isolated from the other diploid A-genome species in potato relatives.</title>
        <authorList>
            <person name="Hosaka K."/>
        </authorList>
    </citation>
    <scope>NUCLEOTIDE SEQUENCE</scope>
    <source>
        <tissue evidence="2">Young leaves</tissue>
    </source>
</reference>
<feature type="transmembrane region" description="Helical" evidence="1">
    <location>
        <begin position="6"/>
        <end position="29"/>
    </location>
</feature>
<evidence type="ECO:0008006" key="4">
    <source>
        <dbReference type="Google" id="ProtNLM"/>
    </source>
</evidence>
<protein>
    <recommendedName>
        <fullName evidence="4">Transmembrane protein</fullName>
    </recommendedName>
</protein>
<keyword evidence="1" id="KW-0472">Membrane</keyword>
<keyword evidence="3" id="KW-1185">Reference proteome</keyword>
<name>A0AAF0R5R7_SOLVR</name>
<proteinExistence type="predicted"/>
<evidence type="ECO:0000313" key="2">
    <source>
        <dbReference type="EMBL" id="WMV35143.1"/>
    </source>
</evidence>
<keyword evidence="1" id="KW-1133">Transmembrane helix</keyword>
<dbReference type="PANTHER" id="PTHR33564">
    <property type="entry name" value="TRANSMEMBRANE PROTEIN"/>
    <property type="match status" value="1"/>
</dbReference>
<dbReference type="AlphaFoldDB" id="A0AAF0R5R7"/>
<accession>A0AAF0R5R7</accession>
<dbReference type="Proteomes" id="UP001234989">
    <property type="component" value="Chromosome 6"/>
</dbReference>
<keyword evidence="1" id="KW-0812">Transmembrane</keyword>
<evidence type="ECO:0000313" key="3">
    <source>
        <dbReference type="Proteomes" id="UP001234989"/>
    </source>
</evidence>
<evidence type="ECO:0000256" key="1">
    <source>
        <dbReference type="SAM" id="Phobius"/>
    </source>
</evidence>
<dbReference type="EMBL" id="CP133617">
    <property type="protein sequence ID" value="WMV35143.1"/>
    <property type="molecule type" value="Genomic_DNA"/>
</dbReference>
<gene>
    <name evidence="2" type="ORF">MTR67_028528</name>
</gene>
<dbReference type="PANTHER" id="PTHR33564:SF30">
    <property type="entry name" value="TRANSMEMBRANE PROTEIN"/>
    <property type="match status" value="1"/>
</dbReference>